<comment type="caution">
    <text evidence="4">The sequence shown here is derived from an EMBL/GenBank/DDBJ whole genome shotgun (WGS) entry which is preliminary data.</text>
</comment>
<gene>
    <name evidence="4" type="ORF">CAUJ_LOCUS8724</name>
</gene>
<keyword evidence="2" id="KW-0458">Lysosome</keyword>
<dbReference type="InterPro" id="IPR005365">
    <property type="entry name" value="Npr3"/>
</dbReference>
<reference evidence="4" key="1">
    <citation type="submission" date="2020-10" db="EMBL/GenBank/DDBJ databases">
        <authorList>
            <person name="Kikuchi T."/>
        </authorList>
    </citation>
    <scope>NUCLEOTIDE SEQUENCE</scope>
    <source>
        <strain evidence="4">NKZ352</strain>
    </source>
</reference>
<comment type="subcellular location">
    <subcellularLocation>
        <location evidence="2">Lysosome</location>
    </subcellularLocation>
</comment>
<evidence type="ECO:0000256" key="2">
    <source>
        <dbReference type="RuleBase" id="RU368069"/>
    </source>
</evidence>
<dbReference type="CDD" id="cd02987">
    <property type="entry name" value="Phd_like_Phd"/>
    <property type="match status" value="1"/>
</dbReference>
<dbReference type="SUPFAM" id="SSF52833">
    <property type="entry name" value="Thioredoxin-like"/>
    <property type="match status" value="1"/>
</dbReference>
<keyword evidence="5" id="KW-1185">Reference proteome</keyword>
<dbReference type="InterPro" id="IPR024253">
    <property type="entry name" value="Phosducin_thioredoxin-like_dom"/>
</dbReference>
<dbReference type="PANTHER" id="PTHR13153">
    <property type="entry name" value="CGTHBA PROTEIN -14 GENE PROTEIN"/>
    <property type="match status" value="1"/>
</dbReference>
<evidence type="ECO:0000313" key="4">
    <source>
        <dbReference type="EMBL" id="CAD6192805.1"/>
    </source>
</evidence>
<dbReference type="Pfam" id="PF03666">
    <property type="entry name" value="NPR3"/>
    <property type="match status" value="1"/>
</dbReference>
<dbReference type="GO" id="GO:1990130">
    <property type="term" value="C:GATOR1 complex"/>
    <property type="evidence" value="ECO:0007669"/>
    <property type="project" value="UniProtKB-UniRule"/>
</dbReference>
<dbReference type="InterPro" id="IPR023196">
    <property type="entry name" value="Phosducin_N_dom_sf"/>
</dbReference>
<dbReference type="GO" id="GO:0010508">
    <property type="term" value="P:positive regulation of autophagy"/>
    <property type="evidence" value="ECO:0007669"/>
    <property type="project" value="TreeGrafter"/>
</dbReference>
<dbReference type="Proteomes" id="UP000835052">
    <property type="component" value="Unassembled WGS sequence"/>
</dbReference>
<dbReference type="AlphaFoldDB" id="A0A8S1HCA5"/>
<evidence type="ECO:0000259" key="3">
    <source>
        <dbReference type="Pfam" id="PF02114"/>
    </source>
</evidence>
<dbReference type="OrthoDB" id="18648at2759"/>
<dbReference type="EMBL" id="CAJGYM010000030">
    <property type="protein sequence ID" value="CAD6192805.1"/>
    <property type="molecule type" value="Genomic_DNA"/>
</dbReference>
<dbReference type="Gene3D" id="3.40.30.10">
    <property type="entry name" value="Glutaredoxin"/>
    <property type="match status" value="1"/>
</dbReference>
<proteinExistence type="inferred from homology"/>
<dbReference type="InterPro" id="IPR036249">
    <property type="entry name" value="Thioredoxin-like_sf"/>
</dbReference>
<dbReference type="PANTHER" id="PTHR13153:SF5">
    <property type="entry name" value="GATOR COMPLEX PROTEIN NPRL3"/>
    <property type="match status" value="1"/>
</dbReference>
<dbReference type="GO" id="GO:0005764">
    <property type="term" value="C:lysosome"/>
    <property type="evidence" value="ECO:0007669"/>
    <property type="project" value="UniProtKB-SubCell"/>
</dbReference>
<evidence type="ECO:0000313" key="5">
    <source>
        <dbReference type="Proteomes" id="UP000835052"/>
    </source>
</evidence>
<dbReference type="GO" id="GO:0038202">
    <property type="term" value="P:TORC1 signaling"/>
    <property type="evidence" value="ECO:0007669"/>
    <property type="project" value="TreeGrafter"/>
</dbReference>
<dbReference type="GO" id="GO:0008277">
    <property type="term" value="P:regulation of G protein-coupled receptor signaling pathway"/>
    <property type="evidence" value="ECO:0007669"/>
    <property type="project" value="InterPro"/>
</dbReference>
<comment type="similarity">
    <text evidence="2">Belongs to the NPR3 family.</text>
</comment>
<feature type="domain" description="Phosducin" evidence="3">
    <location>
        <begin position="98"/>
        <end position="234"/>
    </location>
</feature>
<name>A0A8S1HCA5_9PELO</name>
<evidence type="ECO:0000256" key="1">
    <source>
        <dbReference type="ARBA" id="ARBA00009686"/>
    </source>
</evidence>
<dbReference type="GO" id="GO:1904262">
    <property type="term" value="P:negative regulation of TORC1 signaling"/>
    <property type="evidence" value="ECO:0007669"/>
    <property type="project" value="TreeGrafter"/>
</dbReference>
<dbReference type="InterPro" id="IPR001200">
    <property type="entry name" value="Phosducin"/>
</dbReference>
<protein>
    <recommendedName>
        <fullName evidence="2">GATOR complex protein NPRL3</fullName>
    </recommendedName>
    <alternativeName>
        <fullName evidence="2">Nitrogen permease regulator 3-like protein</fullName>
    </alternativeName>
</protein>
<comment type="similarity">
    <text evidence="1">Belongs to the phosducin family.</text>
</comment>
<organism evidence="4 5">
    <name type="scientific">Caenorhabditis auriculariae</name>
    <dbReference type="NCBI Taxonomy" id="2777116"/>
    <lineage>
        <taxon>Eukaryota</taxon>
        <taxon>Metazoa</taxon>
        <taxon>Ecdysozoa</taxon>
        <taxon>Nematoda</taxon>
        <taxon>Chromadorea</taxon>
        <taxon>Rhabditida</taxon>
        <taxon>Rhabditina</taxon>
        <taxon>Rhabditomorpha</taxon>
        <taxon>Rhabditoidea</taxon>
        <taxon>Rhabditidae</taxon>
        <taxon>Peloderinae</taxon>
        <taxon>Caenorhabditis</taxon>
    </lineage>
</organism>
<accession>A0A8S1HCA5</accession>
<comment type="function">
    <text evidence="2">As a component of the GATOR1 complex functions as an inhibitor of the amino acid-sensing branch of the TORC1 pathway.</text>
</comment>
<keyword evidence="2" id="KW-0732">Signal</keyword>
<sequence>MSLESKLLDGKAAGYCSSSEDEADFTVVKDEDDHQANVMRKFGPSVNTGAKGVLSDFREFREETKRAAEQRNRNIMKQAQKGMFVGSKEEREKAQKEVEEEGEESLDALRAQRLKELRKAAANRVVEIISKEQYLDAVERSTDYFLCVLIYEPDNEDCDKITYLCKILAVDFPSVKFVRTTSTLLGMSKQFAVSGVPTLQFYHDGELVGNFLKISDQLRHDFTVPRLMGFLKKNHINLKKRVSCDGFRKIGKLQMGLLDEKDVPKCVLFVMKGDGGEKISFMHPFRNVHAPEMEKPELPMASSSQGPPPREKSAKPVLKRFNFIPSANNESILMTEFRLSTEILANILNVHLKACNQPFEMKIDNVRFAAFPRRVRPSEHKCGVSHFSIVFALPANVESHVVEAFQRLSNKLALSFDMLQHIKGFITEQEVILNDEEQFLGRGEDPFRKIREKSELAKILTEVYEEVKRTGNVHKYIGDFIELGFCAQSHSLSSLNVVPKGRSDIEKIVSLIRPYHGILLLEDVWPTPDANPSVTLLLKHCSPDRSILDMSTASGIPLLEVFMIVRHLLLWTRAVLIYPLCNTNVYTSATSPQPLEKMIDKFSQQFGASFHLAAGLTKFNPPATLGSFIRPNLPLSEQQVRAKVVVALLRHQMLMQLHLFCYIMPPFSNAILPRSGRHCPEDLKQKITQSEIAEEVKPIVADICGQMLETESFAKVREKLCMFISMAPFMNGSHHVEDMKYRLNVEREVIEEVIDAFQLVIAKFLRPDFIVE</sequence>
<dbReference type="Pfam" id="PF02114">
    <property type="entry name" value="Phosducin"/>
    <property type="match status" value="1"/>
</dbReference>
<dbReference type="Gene3D" id="1.10.168.10">
    <property type="entry name" value="Phosducin, domain 2"/>
    <property type="match status" value="1"/>
</dbReference>
<dbReference type="GO" id="GO:0034198">
    <property type="term" value="P:cellular response to amino acid starvation"/>
    <property type="evidence" value="ECO:0007669"/>
    <property type="project" value="UniProtKB-UniRule"/>
</dbReference>